<accession>A0A8T0A434</accession>
<dbReference type="SUPFAM" id="SSF50969">
    <property type="entry name" value="YVTN repeat-like/Quinoprotein amine dehydrogenase"/>
    <property type="match status" value="1"/>
</dbReference>
<evidence type="ECO:0000256" key="1">
    <source>
        <dbReference type="SAM" id="Phobius"/>
    </source>
</evidence>
<keyword evidence="1" id="KW-0812">Transmembrane</keyword>
<keyword evidence="3" id="KW-1185">Reference proteome</keyword>
<dbReference type="EMBL" id="JABEBT010000002">
    <property type="protein sequence ID" value="KAF7640148.1"/>
    <property type="molecule type" value="Genomic_DNA"/>
</dbReference>
<proteinExistence type="predicted"/>
<sequence length="376" mass="42796">NSAQSYFLISLLLISALIAIISLLILATDQPDALIEGKRRIAIPVVPKVTTTTEKINKKLNKIEKENGQNAKTDLNNQNSTNSLNNNYSISEPSINEFLLEKISEFGPFNGESKYMSLSLIIDNEWNERLLLAKADGKIELRSLDNNKIIRSMQISTSIYRLRPLNATNAVILDSTFLRLQLWDIDKGIILVEQLLVRPAKEIVIEGNIVFALNRFEARIDAFNITDNLKPSISILSIHLPHQHCQSLTRSGEQKNRSLLISCPSGILQIAVQNGQILKIFNEPNTTENNQIISTSALQMLTDSEGNSILLTASRMRKEMLIFNWEGKLKTKLKIKQQKQLDEKHLWLWTALTMYKDKIYVMDYIGNKIEVFYIKK</sequence>
<dbReference type="AlphaFoldDB" id="A0A8T0A434"/>
<comment type="caution">
    <text evidence="2">The sequence shown here is derived from an EMBL/GenBank/DDBJ whole genome shotgun (WGS) entry which is preliminary data.</text>
</comment>
<protein>
    <submittedName>
        <fullName evidence="2">Uncharacterized protein</fullName>
    </submittedName>
</protein>
<dbReference type="OrthoDB" id="10400200at2759"/>
<evidence type="ECO:0000313" key="2">
    <source>
        <dbReference type="EMBL" id="KAF7640148.1"/>
    </source>
</evidence>
<keyword evidence="1" id="KW-0472">Membrane</keyword>
<feature type="non-terminal residue" evidence="2">
    <location>
        <position position="1"/>
    </location>
</feature>
<dbReference type="Proteomes" id="UP000605970">
    <property type="component" value="Unassembled WGS sequence"/>
</dbReference>
<keyword evidence="1" id="KW-1133">Transmembrane helix</keyword>
<evidence type="ECO:0000313" key="3">
    <source>
        <dbReference type="Proteomes" id="UP000605970"/>
    </source>
</evidence>
<organism evidence="2 3">
    <name type="scientific">Meloidogyne graminicola</name>
    <dbReference type="NCBI Taxonomy" id="189291"/>
    <lineage>
        <taxon>Eukaryota</taxon>
        <taxon>Metazoa</taxon>
        <taxon>Ecdysozoa</taxon>
        <taxon>Nematoda</taxon>
        <taxon>Chromadorea</taxon>
        <taxon>Rhabditida</taxon>
        <taxon>Tylenchina</taxon>
        <taxon>Tylenchomorpha</taxon>
        <taxon>Tylenchoidea</taxon>
        <taxon>Meloidogynidae</taxon>
        <taxon>Meloidogyninae</taxon>
        <taxon>Meloidogyne</taxon>
    </lineage>
</organism>
<feature type="transmembrane region" description="Helical" evidence="1">
    <location>
        <begin position="6"/>
        <end position="28"/>
    </location>
</feature>
<gene>
    <name evidence="2" type="ORF">Mgra_00000592</name>
</gene>
<reference evidence="2" key="1">
    <citation type="journal article" date="2020" name="Ecol. Evol.">
        <title>Genome structure and content of the rice root-knot nematode (Meloidogyne graminicola).</title>
        <authorList>
            <person name="Phan N.T."/>
            <person name="Danchin E.G.J."/>
            <person name="Klopp C."/>
            <person name="Perfus-Barbeoch L."/>
            <person name="Kozlowski D.K."/>
            <person name="Koutsovoulos G.D."/>
            <person name="Lopez-Roques C."/>
            <person name="Bouchez O."/>
            <person name="Zahm M."/>
            <person name="Besnard G."/>
            <person name="Bellafiore S."/>
        </authorList>
    </citation>
    <scope>NUCLEOTIDE SEQUENCE</scope>
    <source>
        <strain evidence="2">VN-18</strain>
    </source>
</reference>
<name>A0A8T0A434_9BILA</name>
<dbReference type="InterPro" id="IPR011044">
    <property type="entry name" value="Quino_amine_DH_bsu"/>
</dbReference>